<dbReference type="Gene3D" id="2.70.70.10">
    <property type="entry name" value="Glucose Permease (Domain IIA)"/>
    <property type="match status" value="1"/>
</dbReference>
<feature type="domain" description="M23ase beta-sheet core" evidence="2">
    <location>
        <begin position="202"/>
        <end position="300"/>
    </location>
</feature>
<keyword evidence="4" id="KW-1185">Reference proteome</keyword>
<dbReference type="PROSITE" id="PS51257">
    <property type="entry name" value="PROKAR_LIPOPROTEIN"/>
    <property type="match status" value="1"/>
</dbReference>
<dbReference type="Gene3D" id="2.30.30.40">
    <property type="entry name" value="SH3 Domains"/>
    <property type="match status" value="1"/>
</dbReference>
<accession>A0A4Z0MKZ0</accession>
<dbReference type="Proteomes" id="UP000298284">
    <property type="component" value="Unassembled WGS sequence"/>
</dbReference>
<dbReference type="InterPro" id="IPR050570">
    <property type="entry name" value="Cell_wall_metabolism_enzyme"/>
</dbReference>
<reference evidence="3 4" key="1">
    <citation type="submission" date="2019-04" db="EMBL/GenBank/DDBJ databases">
        <authorList>
            <person name="Feng G."/>
            <person name="Zhang J."/>
            <person name="Zhu H."/>
        </authorList>
    </citation>
    <scope>NUCLEOTIDE SEQUENCE [LARGE SCALE GENOMIC DNA]</scope>
    <source>
        <strain evidence="3 4">JCM 19491</strain>
    </source>
</reference>
<evidence type="ECO:0000256" key="1">
    <source>
        <dbReference type="SAM" id="SignalP"/>
    </source>
</evidence>
<dbReference type="AlphaFoldDB" id="A0A4Z0MKZ0"/>
<dbReference type="PANTHER" id="PTHR21666">
    <property type="entry name" value="PEPTIDASE-RELATED"/>
    <property type="match status" value="1"/>
</dbReference>
<dbReference type="InterPro" id="IPR011055">
    <property type="entry name" value="Dup_hybrid_motif"/>
</dbReference>
<comment type="caution">
    <text evidence="3">The sequence shown here is derived from an EMBL/GenBank/DDBJ whole genome shotgun (WGS) entry which is preliminary data.</text>
</comment>
<evidence type="ECO:0000313" key="4">
    <source>
        <dbReference type="Proteomes" id="UP000298284"/>
    </source>
</evidence>
<evidence type="ECO:0000259" key="2">
    <source>
        <dbReference type="Pfam" id="PF01551"/>
    </source>
</evidence>
<dbReference type="Pfam" id="PF01551">
    <property type="entry name" value="Peptidase_M23"/>
    <property type="match status" value="1"/>
</dbReference>
<feature type="signal peptide" evidence="1">
    <location>
        <begin position="1"/>
        <end position="23"/>
    </location>
</feature>
<protein>
    <recommendedName>
        <fullName evidence="2">M23ase beta-sheet core domain-containing protein</fullName>
    </recommendedName>
</protein>
<dbReference type="EMBL" id="SRKZ01000003">
    <property type="protein sequence ID" value="TGD80492.1"/>
    <property type="molecule type" value="Genomic_DNA"/>
</dbReference>
<evidence type="ECO:0000313" key="3">
    <source>
        <dbReference type="EMBL" id="TGD80492.1"/>
    </source>
</evidence>
<feature type="chain" id="PRO_5021471178" description="M23ase beta-sheet core domain-containing protein" evidence="1">
    <location>
        <begin position="24"/>
        <end position="445"/>
    </location>
</feature>
<organism evidence="3 4">
    <name type="scientific">Hymenobacter wooponensis</name>
    <dbReference type="NCBI Taxonomy" id="1525360"/>
    <lineage>
        <taxon>Bacteria</taxon>
        <taxon>Pseudomonadati</taxon>
        <taxon>Bacteroidota</taxon>
        <taxon>Cytophagia</taxon>
        <taxon>Cytophagales</taxon>
        <taxon>Hymenobacteraceae</taxon>
        <taxon>Hymenobacter</taxon>
    </lineage>
</organism>
<keyword evidence="1" id="KW-0732">Signal</keyword>
<dbReference type="PANTHER" id="PTHR21666:SF268">
    <property type="entry name" value="PEPTIDASE M23 DOMAIN-CONTAINING PROTEIN"/>
    <property type="match status" value="1"/>
</dbReference>
<dbReference type="OrthoDB" id="9810477at2"/>
<dbReference type="GO" id="GO:0004222">
    <property type="term" value="F:metalloendopeptidase activity"/>
    <property type="evidence" value="ECO:0007669"/>
    <property type="project" value="TreeGrafter"/>
</dbReference>
<dbReference type="CDD" id="cd12797">
    <property type="entry name" value="M23_peptidase"/>
    <property type="match status" value="1"/>
</dbReference>
<sequence>MLHRLRALPAVFFVLFLTACSQSQTLQGIFQKSTPHEEYARRLRQARLDETALGRDWLRAAEQALHDSLTITLPFQESGFFPADRATAVGYWYKVRNGETIHVSLKLAPGTDARVFLDAFELRPATAKPNLLASADTTDLSFRYTADNDQQHVLRVQPELLRAGRYTLRVQREPSLSFPVRGKNDAAVGSFWGSDRDGGARRHEGIDIFAKRGTPAIAAADGFITRVNETNLGGLVVWLADSEHGQHLYYAHLDKQLVQPGQRVRIGDTLGLVGNTGNARTTTPHLHFGVYRSGRGAVDPFPFVRRPDVLPAAPRVAPERLGQWVRAKDPRLQLHRSPVAKSATVATTAKPTPLLVLGVTSDWLRVQLPTGRTGYVPSRTVLKAEPLRREALATAADMYALPQANAQALDLLPAKTTVAVLGEFGGYRLVRRTNGRVGWLAPTAS</sequence>
<dbReference type="RefSeq" id="WP_135530641.1">
    <property type="nucleotide sequence ID" value="NZ_SRKZ01000003.1"/>
</dbReference>
<dbReference type="InterPro" id="IPR016047">
    <property type="entry name" value="M23ase_b-sheet_dom"/>
</dbReference>
<dbReference type="SUPFAM" id="SSF51261">
    <property type="entry name" value="Duplicated hybrid motif"/>
    <property type="match status" value="1"/>
</dbReference>
<gene>
    <name evidence="3" type="ORF">EU557_11705</name>
</gene>
<proteinExistence type="predicted"/>
<name>A0A4Z0MKZ0_9BACT</name>